<evidence type="ECO:0000259" key="5">
    <source>
        <dbReference type="Pfam" id="PF13490"/>
    </source>
</evidence>
<keyword evidence="4" id="KW-1133">Transmembrane helix</keyword>
<keyword evidence="4" id="KW-0812">Transmembrane</keyword>
<gene>
    <name evidence="6" type="ORF">ACFFH7_41425</name>
</gene>
<dbReference type="EMBL" id="JBHLUD010000015">
    <property type="protein sequence ID" value="MFC0548027.1"/>
    <property type="molecule type" value="Genomic_DNA"/>
</dbReference>
<evidence type="ECO:0000256" key="3">
    <source>
        <dbReference type="SAM" id="MobiDB-lite"/>
    </source>
</evidence>
<sequence length="301" mass="30966">MTSPTDHVDVAAYVLGALDESDNALFERHLATCPRCQAELDELSGLPSLLDQVRGSGLLADLLGDDMPGASRGSIAPGTGLSTPPPMLGNSGAFPTAGGAFPGNANPFPSGPPAPPRHSSRQQLGGMPDLSDFRPAPQLPSPPRMEDKVLQGVMVNIADARRKRRRTFVLAAAAAAVLIVGGPLLALGVTGAFGGGPAETIQASSGPVTAKVGLTGDDHGTEVSFELTGVKGPLDCTLYAVSKDGKTRRAVSSWTVDAKGYGNDQNPNSLRIDGNVAIARSDLGRLEFAREGGPDILDITV</sequence>
<feature type="region of interest" description="Disordered" evidence="3">
    <location>
        <begin position="70"/>
        <end position="145"/>
    </location>
</feature>
<dbReference type="Proteomes" id="UP001589810">
    <property type="component" value="Unassembled WGS sequence"/>
</dbReference>
<protein>
    <submittedName>
        <fullName evidence="6">Anti-sigma factor family protein</fullName>
    </submittedName>
</protein>
<dbReference type="InterPro" id="IPR027383">
    <property type="entry name" value="Znf_put"/>
</dbReference>
<dbReference type="Gene3D" id="1.10.10.1320">
    <property type="entry name" value="Anti-sigma factor, zinc-finger domain"/>
    <property type="match status" value="1"/>
</dbReference>
<feature type="transmembrane region" description="Helical" evidence="4">
    <location>
        <begin position="168"/>
        <end position="193"/>
    </location>
</feature>
<evidence type="ECO:0000313" key="7">
    <source>
        <dbReference type="Proteomes" id="UP001589810"/>
    </source>
</evidence>
<organism evidence="6 7">
    <name type="scientific">Kutzneria chonburiensis</name>
    <dbReference type="NCBI Taxonomy" id="1483604"/>
    <lineage>
        <taxon>Bacteria</taxon>
        <taxon>Bacillati</taxon>
        <taxon>Actinomycetota</taxon>
        <taxon>Actinomycetes</taxon>
        <taxon>Pseudonocardiales</taxon>
        <taxon>Pseudonocardiaceae</taxon>
        <taxon>Kutzneria</taxon>
    </lineage>
</organism>
<accession>A0ABV6N6F0</accession>
<name>A0ABV6N6F0_9PSEU</name>
<evidence type="ECO:0000256" key="2">
    <source>
        <dbReference type="ARBA" id="ARBA00023163"/>
    </source>
</evidence>
<proteinExistence type="predicted"/>
<feature type="domain" description="Putative zinc-finger" evidence="5">
    <location>
        <begin position="11"/>
        <end position="37"/>
    </location>
</feature>
<dbReference type="InterPro" id="IPR041916">
    <property type="entry name" value="Anti_sigma_zinc_sf"/>
</dbReference>
<evidence type="ECO:0000313" key="6">
    <source>
        <dbReference type="EMBL" id="MFC0548027.1"/>
    </source>
</evidence>
<keyword evidence="1" id="KW-0805">Transcription regulation</keyword>
<dbReference type="Pfam" id="PF13490">
    <property type="entry name" value="zf-HC2"/>
    <property type="match status" value="1"/>
</dbReference>
<comment type="caution">
    <text evidence="6">The sequence shown here is derived from an EMBL/GenBank/DDBJ whole genome shotgun (WGS) entry which is preliminary data.</text>
</comment>
<evidence type="ECO:0000256" key="1">
    <source>
        <dbReference type="ARBA" id="ARBA00023015"/>
    </source>
</evidence>
<reference evidence="6 7" key="1">
    <citation type="submission" date="2024-09" db="EMBL/GenBank/DDBJ databases">
        <authorList>
            <person name="Sun Q."/>
            <person name="Mori K."/>
        </authorList>
    </citation>
    <scope>NUCLEOTIDE SEQUENCE [LARGE SCALE GENOMIC DNA]</scope>
    <source>
        <strain evidence="6 7">TBRC 1432</strain>
    </source>
</reference>
<keyword evidence="4" id="KW-0472">Membrane</keyword>
<feature type="compositionally biased region" description="Low complexity" evidence="3">
    <location>
        <begin position="92"/>
        <end position="108"/>
    </location>
</feature>
<keyword evidence="2" id="KW-0804">Transcription</keyword>
<keyword evidence="7" id="KW-1185">Reference proteome</keyword>
<dbReference type="RefSeq" id="WP_273938131.1">
    <property type="nucleotide sequence ID" value="NZ_CP097263.1"/>
</dbReference>
<evidence type="ECO:0000256" key="4">
    <source>
        <dbReference type="SAM" id="Phobius"/>
    </source>
</evidence>